<dbReference type="PANTHER" id="PTHR48086:SF3">
    <property type="entry name" value="SODIUM_PROLINE SYMPORTER"/>
    <property type="match status" value="1"/>
</dbReference>
<evidence type="ECO:0000256" key="11">
    <source>
        <dbReference type="ARBA" id="ARBA00023201"/>
    </source>
</evidence>
<keyword evidence="16" id="KW-1185">Reference proteome</keyword>
<name>A0ABS9H5C2_9BACL</name>
<evidence type="ECO:0000256" key="5">
    <source>
        <dbReference type="ARBA" id="ARBA00022692"/>
    </source>
</evidence>
<dbReference type="PROSITE" id="PS50283">
    <property type="entry name" value="NA_SOLUT_SYMP_3"/>
    <property type="match status" value="1"/>
</dbReference>
<dbReference type="InterPro" id="IPR038377">
    <property type="entry name" value="Na/Glc_symporter_sf"/>
</dbReference>
<keyword evidence="3 14" id="KW-0813">Transport</keyword>
<proteinExistence type="inferred from homology"/>
<feature type="transmembrane region" description="Helical" evidence="14">
    <location>
        <begin position="402"/>
        <end position="422"/>
    </location>
</feature>
<evidence type="ECO:0000256" key="4">
    <source>
        <dbReference type="ARBA" id="ARBA00022475"/>
    </source>
</evidence>
<evidence type="ECO:0000256" key="13">
    <source>
        <dbReference type="RuleBase" id="RU362091"/>
    </source>
</evidence>
<comment type="caution">
    <text evidence="15">The sequence shown here is derived from an EMBL/GenBank/DDBJ whole genome shotgun (WGS) entry which is preliminary data.</text>
</comment>
<gene>
    <name evidence="15" type="primary">putP</name>
    <name evidence="15" type="ORF">L2716_15570</name>
</gene>
<dbReference type="InterPro" id="IPR001734">
    <property type="entry name" value="Na/solute_symporter"/>
</dbReference>
<keyword evidence="10 14" id="KW-0472">Membrane</keyword>
<reference evidence="15 16" key="1">
    <citation type="submission" date="2022-01" db="EMBL/GenBank/DDBJ databases">
        <title>Alkalihalobacillus sp. EGI L200015, a novel bacterium isolated from a salt lake sediment.</title>
        <authorList>
            <person name="Gao L."/>
            <person name="Fang B.-Z."/>
            <person name="Li W.-J."/>
        </authorList>
    </citation>
    <scope>NUCLEOTIDE SEQUENCE [LARGE SCALE GENOMIC DNA]</scope>
    <source>
        <strain evidence="15 16">KCTC 12718</strain>
    </source>
</reference>
<evidence type="ECO:0000313" key="16">
    <source>
        <dbReference type="Proteomes" id="UP001649381"/>
    </source>
</evidence>
<evidence type="ECO:0000256" key="14">
    <source>
        <dbReference type="RuleBase" id="RU366012"/>
    </source>
</evidence>
<dbReference type="NCBIfam" id="TIGR02121">
    <property type="entry name" value="Na_Pro_sym"/>
    <property type="match status" value="1"/>
</dbReference>
<dbReference type="PANTHER" id="PTHR48086">
    <property type="entry name" value="SODIUM/PROLINE SYMPORTER-RELATED"/>
    <property type="match status" value="1"/>
</dbReference>
<keyword evidence="14" id="KW-0029">Amino-acid transport</keyword>
<evidence type="ECO:0000256" key="12">
    <source>
        <dbReference type="ARBA" id="ARBA00033708"/>
    </source>
</evidence>
<keyword evidence="7 14" id="KW-1133">Transmembrane helix</keyword>
<sequence length="504" mass="53829">MGIDTPTLITFIIYLVVMLGIGIVSYRMTSNLSDYVLGGRSLTPGVAALSAGASDMSGWLLLGLPGAVYAGGMSAAWIGIGLSVGAYLNWQFVAKRLRTYTEVSKDSITIPDYFENRFRDNSKVLRVISAIVILFFFTVYTASGLVGGAKLFQSSFDMTYTSALWIGAIVIISYTFLGGFLAVSWTDFIQGILMFLALIIVPIVAINKLGGWNETINQVGSIDPAYVDIMSGMGGTAGFFAIVSSLAWGLGYFGQPHILTRFMAVRSPDDIPKARLIGMGWMVVSLFGAIFTGLAGIAYFADNPLEGAASETVFILFTQVLFDPWVAGILLAAILAAIMSTVDSQLLVSSSALAEDFYKAILRKNASEKELVWIGRFAVLGIALIALLIASDADSKVLTLVSYAWAGFGAAFGPVVILSLFWKRMTRNGALAGIIVGAVTVVLWKVLSTPPEGAEQSAAVIPFSLYEIVPGFILATIAIIVVSMMGNGPKDAVETEFDEVNDEI</sequence>
<evidence type="ECO:0000256" key="10">
    <source>
        <dbReference type="ARBA" id="ARBA00023136"/>
    </source>
</evidence>
<dbReference type="Proteomes" id="UP001649381">
    <property type="component" value="Unassembled WGS sequence"/>
</dbReference>
<feature type="transmembrane region" description="Helical" evidence="14">
    <location>
        <begin position="313"/>
        <end position="338"/>
    </location>
</feature>
<evidence type="ECO:0000256" key="6">
    <source>
        <dbReference type="ARBA" id="ARBA00022847"/>
    </source>
</evidence>
<feature type="transmembrane region" description="Helical" evidence="14">
    <location>
        <begin position="459"/>
        <end position="482"/>
    </location>
</feature>
<comment type="catalytic activity">
    <reaction evidence="12">
        <text>L-proline(in) + Na(+)(in) = L-proline(out) + Na(+)(out)</text>
        <dbReference type="Rhea" id="RHEA:28967"/>
        <dbReference type="ChEBI" id="CHEBI:29101"/>
        <dbReference type="ChEBI" id="CHEBI:60039"/>
    </reaction>
</comment>
<evidence type="ECO:0000313" key="15">
    <source>
        <dbReference type="EMBL" id="MCF6139155.1"/>
    </source>
</evidence>
<dbReference type="RefSeq" id="WP_236337926.1">
    <property type="nucleotide sequence ID" value="NZ_JAKIJS010000002.1"/>
</dbReference>
<dbReference type="NCBIfam" id="TIGR00813">
    <property type="entry name" value="sss"/>
    <property type="match status" value="1"/>
</dbReference>
<feature type="transmembrane region" description="Helical" evidence="14">
    <location>
        <begin position="429"/>
        <end position="447"/>
    </location>
</feature>
<evidence type="ECO:0000256" key="8">
    <source>
        <dbReference type="ARBA" id="ARBA00023053"/>
    </source>
</evidence>
<feature type="transmembrane region" description="Helical" evidence="14">
    <location>
        <begin position="163"/>
        <end position="185"/>
    </location>
</feature>
<protein>
    <recommendedName>
        <fullName evidence="14">Sodium/proline symporter</fullName>
    </recommendedName>
    <alternativeName>
        <fullName evidence="14">Proline permease</fullName>
    </alternativeName>
</protein>
<comment type="subcellular location">
    <subcellularLocation>
        <location evidence="1 14">Cell membrane</location>
        <topology evidence="1 14">Multi-pass membrane protein</topology>
    </subcellularLocation>
</comment>
<accession>A0ABS9H5C2</accession>
<organism evidence="15 16">
    <name type="scientific">Pseudalkalibacillus berkeleyi</name>
    <dbReference type="NCBI Taxonomy" id="1069813"/>
    <lineage>
        <taxon>Bacteria</taxon>
        <taxon>Bacillati</taxon>
        <taxon>Bacillota</taxon>
        <taxon>Bacilli</taxon>
        <taxon>Bacillales</taxon>
        <taxon>Fictibacillaceae</taxon>
        <taxon>Pseudalkalibacillus</taxon>
    </lineage>
</organism>
<dbReference type="InterPro" id="IPR050277">
    <property type="entry name" value="Sodium:Solute_Symporter"/>
</dbReference>
<dbReference type="InterPro" id="IPR011851">
    <property type="entry name" value="Na/Pro_symporter"/>
</dbReference>
<comment type="similarity">
    <text evidence="2 13">Belongs to the sodium:solute symporter (SSF) (TC 2.A.21) family.</text>
</comment>
<dbReference type="CDD" id="cd11475">
    <property type="entry name" value="SLC5sbd_PutP"/>
    <property type="match status" value="1"/>
</dbReference>
<evidence type="ECO:0000256" key="3">
    <source>
        <dbReference type="ARBA" id="ARBA00022448"/>
    </source>
</evidence>
<dbReference type="Pfam" id="PF00474">
    <property type="entry name" value="SSF"/>
    <property type="match status" value="1"/>
</dbReference>
<evidence type="ECO:0000256" key="7">
    <source>
        <dbReference type="ARBA" id="ARBA00022989"/>
    </source>
</evidence>
<evidence type="ECO:0000256" key="1">
    <source>
        <dbReference type="ARBA" id="ARBA00004651"/>
    </source>
</evidence>
<feature type="transmembrane region" description="Helical" evidence="14">
    <location>
        <begin position="371"/>
        <end position="390"/>
    </location>
</feature>
<keyword evidence="9 14" id="KW-0406">Ion transport</keyword>
<keyword evidence="11 14" id="KW-0739">Sodium transport</keyword>
<evidence type="ECO:0000256" key="9">
    <source>
        <dbReference type="ARBA" id="ARBA00023065"/>
    </source>
</evidence>
<dbReference type="EMBL" id="JAKIJS010000002">
    <property type="protein sequence ID" value="MCF6139155.1"/>
    <property type="molecule type" value="Genomic_DNA"/>
</dbReference>
<comment type="function">
    <text evidence="14">Catalyzes the sodium-dependent uptake of extracellular L-proline.</text>
</comment>
<feature type="transmembrane region" description="Helical" evidence="14">
    <location>
        <begin position="229"/>
        <end position="253"/>
    </location>
</feature>
<feature type="transmembrane region" description="Helical" evidence="14">
    <location>
        <begin position="274"/>
        <end position="301"/>
    </location>
</feature>
<dbReference type="PROSITE" id="PS00457">
    <property type="entry name" value="NA_SOLUT_SYMP_2"/>
    <property type="match status" value="1"/>
</dbReference>
<evidence type="ECO:0000256" key="2">
    <source>
        <dbReference type="ARBA" id="ARBA00006434"/>
    </source>
</evidence>
<feature type="transmembrane region" description="Helical" evidence="14">
    <location>
        <begin position="7"/>
        <end position="26"/>
    </location>
</feature>
<dbReference type="Gene3D" id="1.20.1730.10">
    <property type="entry name" value="Sodium/glucose cotransporter"/>
    <property type="match status" value="1"/>
</dbReference>
<feature type="transmembrane region" description="Helical" evidence="14">
    <location>
        <begin position="66"/>
        <end position="88"/>
    </location>
</feature>
<feature type="transmembrane region" description="Helical" evidence="14">
    <location>
        <begin position="124"/>
        <end position="143"/>
    </location>
</feature>
<keyword evidence="5 14" id="KW-0812">Transmembrane</keyword>
<feature type="transmembrane region" description="Helical" evidence="14">
    <location>
        <begin position="192"/>
        <end position="209"/>
    </location>
</feature>
<keyword evidence="4 14" id="KW-1003">Cell membrane</keyword>
<keyword evidence="8 14" id="KW-0915">Sodium</keyword>
<dbReference type="InterPro" id="IPR018212">
    <property type="entry name" value="Na/solute_symporter_CS"/>
</dbReference>
<keyword evidence="6 14" id="KW-0769">Symport</keyword>